<evidence type="ECO:0000256" key="3">
    <source>
        <dbReference type="ARBA" id="ARBA00012601"/>
    </source>
</evidence>
<evidence type="ECO:0000256" key="8">
    <source>
        <dbReference type="ARBA" id="ARBA00023326"/>
    </source>
</evidence>
<comment type="similarity">
    <text evidence="2">Belongs to the glycosyl hydrolase 9 (cellulase E) family.</text>
</comment>
<dbReference type="AlphaFoldDB" id="A0A8J5ESK0"/>
<comment type="catalytic activity">
    <reaction evidence="1">
        <text>Endohydrolysis of (1-&gt;4)-beta-D-glucosidic linkages in cellulose, lichenin and cereal beta-D-glucans.</text>
        <dbReference type="EC" id="3.2.1.4"/>
    </reaction>
</comment>
<dbReference type="Gene3D" id="1.50.10.10">
    <property type="match status" value="2"/>
</dbReference>
<evidence type="ECO:0000256" key="5">
    <source>
        <dbReference type="ARBA" id="ARBA00023001"/>
    </source>
</evidence>
<evidence type="ECO:0000313" key="10">
    <source>
        <dbReference type="EMBL" id="KAG6468479.1"/>
    </source>
</evidence>
<dbReference type="GO" id="GO:0008810">
    <property type="term" value="F:cellulase activity"/>
    <property type="evidence" value="ECO:0007669"/>
    <property type="project" value="UniProtKB-EC"/>
</dbReference>
<dbReference type="EC" id="3.2.1.4" evidence="3"/>
<reference evidence="10 11" key="1">
    <citation type="submission" date="2020-08" db="EMBL/GenBank/DDBJ databases">
        <title>Plant Genome Project.</title>
        <authorList>
            <person name="Zhang R.-G."/>
        </authorList>
    </citation>
    <scope>NUCLEOTIDE SEQUENCE [LARGE SCALE GENOMIC DNA]</scope>
    <source>
        <tissue evidence="10">Rhizome</tissue>
    </source>
</reference>
<evidence type="ECO:0000259" key="9">
    <source>
        <dbReference type="Pfam" id="PF00759"/>
    </source>
</evidence>
<evidence type="ECO:0000256" key="1">
    <source>
        <dbReference type="ARBA" id="ARBA00000966"/>
    </source>
</evidence>
<dbReference type="InterPro" id="IPR001701">
    <property type="entry name" value="Glyco_hydro_9"/>
</dbReference>
<dbReference type="InterPro" id="IPR008928">
    <property type="entry name" value="6-hairpin_glycosidase_sf"/>
</dbReference>
<dbReference type="InterPro" id="IPR012341">
    <property type="entry name" value="6hp_glycosidase-like_sf"/>
</dbReference>
<evidence type="ECO:0000256" key="7">
    <source>
        <dbReference type="ARBA" id="ARBA00023295"/>
    </source>
</evidence>
<accession>A0A8J5ESK0</accession>
<dbReference type="GO" id="GO:0030245">
    <property type="term" value="P:cellulose catabolic process"/>
    <property type="evidence" value="ECO:0007669"/>
    <property type="project" value="UniProtKB-KW"/>
</dbReference>
<keyword evidence="11" id="KW-1185">Reference proteome</keyword>
<keyword evidence="8" id="KW-0624">Polysaccharide degradation</keyword>
<evidence type="ECO:0000256" key="6">
    <source>
        <dbReference type="ARBA" id="ARBA00023277"/>
    </source>
</evidence>
<keyword evidence="5" id="KW-0136">Cellulose degradation</keyword>
<dbReference type="PANTHER" id="PTHR22298">
    <property type="entry name" value="ENDO-1,4-BETA-GLUCANASE"/>
    <property type="match status" value="1"/>
</dbReference>
<keyword evidence="7" id="KW-0326">Glycosidase</keyword>
<keyword evidence="6" id="KW-0119">Carbohydrate metabolism</keyword>
<feature type="domain" description="Glycoside hydrolase family 9" evidence="9">
    <location>
        <begin position="47"/>
        <end position="123"/>
    </location>
</feature>
<dbReference type="EMBL" id="JACMSC010000022">
    <property type="protein sequence ID" value="KAG6468479.1"/>
    <property type="molecule type" value="Genomic_DNA"/>
</dbReference>
<organism evidence="10 11">
    <name type="scientific">Zingiber officinale</name>
    <name type="common">Ginger</name>
    <name type="synonym">Amomum zingiber</name>
    <dbReference type="NCBI Taxonomy" id="94328"/>
    <lineage>
        <taxon>Eukaryota</taxon>
        <taxon>Viridiplantae</taxon>
        <taxon>Streptophyta</taxon>
        <taxon>Embryophyta</taxon>
        <taxon>Tracheophyta</taxon>
        <taxon>Spermatophyta</taxon>
        <taxon>Magnoliopsida</taxon>
        <taxon>Liliopsida</taxon>
        <taxon>Zingiberales</taxon>
        <taxon>Zingiberaceae</taxon>
        <taxon>Zingiber</taxon>
    </lineage>
</organism>
<evidence type="ECO:0000313" key="11">
    <source>
        <dbReference type="Proteomes" id="UP000734854"/>
    </source>
</evidence>
<evidence type="ECO:0000256" key="4">
    <source>
        <dbReference type="ARBA" id="ARBA00022801"/>
    </source>
</evidence>
<gene>
    <name evidence="10" type="ORF">ZIOFF_073167</name>
</gene>
<evidence type="ECO:0000256" key="2">
    <source>
        <dbReference type="ARBA" id="ARBA00007072"/>
    </source>
</evidence>
<keyword evidence="4" id="KW-0378">Hydrolase</keyword>
<dbReference type="Pfam" id="PF00759">
    <property type="entry name" value="Glyco_hydro_9"/>
    <property type="match status" value="1"/>
</dbReference>
<sequence>MVTDPTSGMIHFDIGIARKRLAASAFDMPPECRPEVEEATVRIARSIPKYNNVSWRGNSGLRDDLSDQSYGKSLVSEFYDVGNAIKFSFSLSFSMTMLSCNVIEYSAKYKSTEELHHIKEIIRCFDLAAEVAAALTTTSIVFKDDNANSHKLVHGAFTLWKFASRDIKHKNI</sequence>
<comment type="caution">
    <text evidence="10">The sequence shown here is derived from an EMBL/GenBank/DDBJ whole genome shotgun (WGS) entry which is preliminary data.</text>
</comment>
<proteinExistence type="inferred from homology"/>
<dbReference type="SUPFAM" id="SSF48208">
    <property type="entry name" value="Six-hairpin glycosidases"/>
    <property type="match status" value="1"/>
</dbReference>
<dbReference type="Proteomes" id="UP000734854">
    <property type="component" value="Unassembled WGS sequence"/>
</dbReference>
<name>A0A8J5ESK0_ZINOF</name>
<protein>
    <recommendedName>
        <fullName evidence="3">cellulase</fullName>
        <ecNumber evidence="3">3.2.1.4</ecNumber>
    </recommendedName>
</protein>